<feature type="domain" description="Zn(2)-C6 fungal-type" evidence="6">
    <location>
        <begin position="29"/>
        <end position="61"/>
    </location>
</feature>
<dbReference type="InterPro" id="IPR051089">
    <property type="entry name" value="prtT"/>
</dbReference>
<dbReference type="PROSITE" id="PS00463">
    <property type="entry name" value="ZN2_CY6_FUNGAL_1"/>
    <property type="match status" value="1"/>
</dbReference>
<dbReference type="GO" id="GO:0008270">
    <property type="term" value="F:zinc ion binding"/>
    <property type="evidence" value="ECO:0007669"/>
    <property type="project" value="InterPro"/>
</dbReference>
<sequence>MNDWNVQVPEIPNLHDDSAISRKPRKQAACLSCRRTKTRCVREPPNINCQRCRQNNTECLVPDYHVGRRKGIKNKRSGLDKAVHQLERAMKSSKNDNVPQEEQRRLQFLLSEAENLVSGSTGKISTQLMEQPSPQNGMNRELSEATDLSSSRAHESIVQMEMGNAALDDAENPLQLLARASDLADTATKQLHMPPPFVETGDLRRFFGSFQPRLDVGSDIDPIDIGLVTHEEVTLLIKYFYANLSHTRWGLDPSVHTVDFVRSRSALLMTSMLAASALFIPSGEALSKRLSNHSKHLAHYVISKRYRSPEIVLAFMINIPWMLPKEHWADDETCSYMAMAHSIALDVSLNKIIVQNTNNLQTTIPKSDCITARKALDMDGFVEVDPMTRWGQKLIRRRERIWLALFNLDRGVCLARGRAFTVQISPFVATCDAWHNSTLADTWDGSIVASSVLRRDIAKIITCIKDTCDKTASTVLEGHDIAQTLRQIIDDFFDHWYSTWTTQIGRNKDFRLPPYVEILVSHTRLAIYSNVLNYPTQFSAVSSFFRSAGLSSALNVMRAAVQGEPLLKSMPNNTAIMVSFSACFALHLSAMTANKNSGLRESIKVLIEETADVLERIGNITPHRKGSSALYGRHLKEIIRNSAALRRSVPSGLSILDREQAGRNTGQEAQEPRLEPAFIEPLQFSTMSDHQIVELFDNEEATLGISPTNLQLGDTTGMEWLDWFDFYGTVQNQ</sequence>
<evidence type="ECO:0000256" key="2">
    <source>
        <dbReference type="ARBA" id="ARBA00023015"/>
    </source>
</evidence>
<organism evidence="7 8">
    <name type="scientific">Botryotinia fuckeliana (strain B05.10)</name>
    <name type="common">Noble rot fungus</name>
    <name type="synonym">Botrytis cinerea</name>
    <dbReference type="NCBI Taxonomy" id="332648"/>
    <lineage>
        <taxon>Eukaryota</taxon>
        <taxon>Fungi</taxon>
        <taxon>Dikarya</taxon>
        <taxon>Ascomycota</taxon>
        <taxon>Pezizomycotina</taxon>
        <taxon>Leotiomycetes</taxon>
        <taxon>Helotiales</taxon>
        <taxon>Sclerotiniaceae</taxon>
        <taxon>Botrytis</taxon>
    </lineage>
</organism>
<dbReference type="Pfam" id="PF00172">
    <property type="entry name" value="Zn_clus"/>
    <property type="match status" value="1"/>
</dbReference>
<evidence type="ECO:0000256" key="3">
    <source>
        <dbReference type="ARBA" id="ARBA00023125"/>
    </source>
</evidence>
<reference evidence="7 8" key="2">
    <citation type="journal article" date="2012" name="Eukaryot. Cell">
        <title>Genome update of Botrytis cinerea strains B05.10 and T4.</title>
        <authorList>
            <person name="Staats M."/>
            <person name="van Kan J.A."/>
        </authorList>
    </citation>
    <scope>NUCLEOTIDE SEQUENCE [LARGE SCALE GENOMIC DNA]</scope>
    <source>
        <strain evidence="7 8">B05.10</strain>
    </source>
</reference>
<dbReference type="CDD" id="cd00067">
    <property type="entry name" value="GAL4"/>
    <property type="match status" value="1"/>
</dbReference>
<reference evidence="7 8" key="3">
    <citation type="journal article" date="2017" name="Mol. Plant Pathol.">
        <title>A gapless genome sequence of the fungus Botrytis cinerea.</title>
        <authorList>
            <person name="Van Kan J.A."/>
            <person name="Stassen J.H."/>
            <person name="Mosbach A."/>
            <person name="Van Der Lee T.A."/>
            <person name="Faino L."/>
            <person name="Farmer A.D."/>
            <person name="Papasotiriou D.G."/>
            <person name="Zhou S."/>
            <person name="Seidl M.F."/>
            <person name="Cottam E."/>
            <person name="Edel D."/>
            <person name="Hahn M."/>
            <person name="Schwartz D.C."/>
            <person name="Dietrich R.A."/>
            <person name="Widdison S."/>
            <person name="Scalliet G."/>
        </authorList>
    </citation>
    <scope>NUCLEOTIDE SEQUENCE [LARGE SCALE GENOMIC DNA]</scope>
    <source>
        <strain evidence="7 8">B05.10</strain>
    </source>
</reference>
<dbReference type="PANTHER" id="PTHR31845">
    <property type="entry name" value="FINGER DOMAIN PROTEIN, PUTATIVE-RELATED"/>
    <property type="match status" value="1"/>
</dbReference>
<dbReference type="Gene3D" id="4.10.240.10">
    <property type="entry name" value="Zn(2)-C6 fungal-type DNA-binding domain"/>
    <property type="match status" value="1"/>
</dbReference>
<dbReference type="OrthoDB" id="3429912at2759"/>
<reference evidence="7 8" key="1">
    <citation type="journal article" date="2011" name="PLoS Genet.">
        <title>Genomic analysis of the necrotrophic fungal pathogens Sclerotinia sclerotiorum and Botrytis cinerea.</title>
        <authorList>
            <person name="Amselem J."/>
            <person name="Cuomo C.A."/>
            <person name="van Kan J.A."/>
            <person name="Viaud M."/>
            <person name="Benito E.P."/>
            <person name="Couloux A."/>
            <person name="Coutinho P.M."/>
            <person name="de Vries R.P."/>
            <person name="Dyer P.S."/>
            <person name="Fillinger S."/>
            <person name="Fournier E."/>
            <person name="Gout L."/>
            <person name="Hahn M."/>
            <person name="Kohn L."/>
            <person name="Lapalu N."/>
            <person name="Plummer K.M."/>
            <person name="Pradier J.M."/>
            <person name="Quevillon E."/>
            <person name="Sharon A."/>
            <person name="Simon A."/>
            <person name="ten Have A."/>
            <person name="Tudzynski B."/>
            <person name="Tudzynski P."/>
            <person name="Wincker P."/>
            <person name="Andrew M."/>
            <person name="Anthouard V."/>
            <person name="Beever R.E."/>
            <person name="Beffa R."/>
            <person name="Benoit I."/>
            <person name="Bouzid O."/>
            <person name="Brault B."/>
            <person name="Chen Z."/>
            <person name="Choquer M."/>
            <person name="Collemare J."/>
            <person name="Cotton P."/>
            <person name="Danchin E.G."/>
            <person name="Da Silva C."/>
            <person name="Gautier A."/>
            <person name="Giraud C."/>
            <person name="Giraud T."/>
            <person name="Gonzalez C."/>
            <person name="Grossetete S."/>
            <person name="Guldener U."/>
            <person name="Henrissat B."/>
            <person name="Howlett B.J."/>
            <person name="Kodira C."/>
            <person name="Kretschmer M."/>
            <person name="Lappartient A."/>
            <person name="Leroch M."/>
            <person name="Levis C."/>
            <person name="Mauceli E."/>
            <person name="Neuveglise C."/>
            <person name="Oeser B."/>
            <person name="Pearson M."/>
            <person name="Poulain J."/>
            <person name="Poussereau N."/>
            <person name="Quesneville H."/>
            <person name="Rascle C."/>
            <person name="Schumacher J."/>
            <person name="Segurens B."/>
            <person name="Sexton A."/>
            <person name="Silva E."/>
            <person name="Sirven C."/>
            <person name="Soanes D.M."/>
            <person name="Talbot N.J."/>
            <person name="Templeton M."/>
            <person name="Yandava C."/>
            <person name="Yarden O."/>
            <person name="Zeng Q."/>
            <person name="Rollins J.A."/>
            <person name="Lebrun M.H."/>
            <person name="Dickman M."/>
        </authorList>
    </citation>
    <scope>NUCLEOTIDE SEQUENCE [LARGE SCALE GENOMIC DNA]</scope>
    <source>
        <strain evidence="7 8">B05.10</strain>
    </source>
</reference>
<evidence type="ECO:0000256" key="5">
    <source>
        <dbReference type="ARBA" id="ARBA00023242"/>
    </source>
</evidence>
<dbReference type="GO" id="GO:0005634">
    <property type="term" value="C:nucleus"/>
    <property type="evidence" value="ECO:0007669"/>
    <property type="project" value="UniProtKB-SubCell"/>
</dbReference>
<protein>
    <recommendedName>
        <fullName evidence="6">Zn(2)-C6 fungal-type domain-containing protein</fullName>
    </recommendedName>
</protein>
<dbReference type="InterPro" id="IPR001138">
    <property type="entry name" value="Zn2Cys6_DnaBD"/>
</dbReference>
<dbReference type="CDD" id="cd12148">
    <property type="entry name" value="fungal_TF_MHR"/>
    <property type="match status" value="1"/>
</dbReference>
<evidence type="ECO:0000313" key="7">
    <source>
        <dbReference type="EMBL" id="ATZ54530.1"/>
    </source>
</evidence>
<dbReference type="EMBL" id="CP009814">
    <property type="protein sequence ID" value="ATZ54530.1"/>
    <property type="molecule type" value="Genomic_DNA"/>
</dbReference>
<comment type="subcellular location">
    <subcellularLocation>
        <location evidence="1">Nucleus</location>
    </subcellularLocation>
</comment>
<dbReference type="InterPro" id="IPR036864">
    <property type="entry name" value="Zn2-C6_fun-type_DNA-bd_sf"/>
</dbReference>
<accession>A0A384JVE3</accession>
<dbReference type="Proteomes" id="UP000001798">
    <property type="component" value="Chromosome 10"/>
</dbReference>
<dbReference type="KEGG" id="bfu:BCIN_10g05260"/>
<dbReference type="AlphaFoldDB" id="A0A384JVE3"/>
<gene>
    <name evidence="7" type="ORF">BCIN_10g05260</name>
</gene>
<dbReference type="PANTHER" id="PTHR31845:SF17">
    <property type="entry name" value="ZN(II)2CYS6 TRANSCRIPTION FACTOR (EUROFUNG)"/>
    <property type="match status" value="1"/>
</dbReference>
<evidence type="ECO:0000256" key="1">
    <source>
        <dbReference type="ARBA" id="ARBA00004123"/>
    </source>
</evidence>
<keyword evidence="8" id="KW-1185">Reference proteome</keyword>
<dbReference type="RefSeq" id="XP_024551470.1">
    <property type="nucleotide sequence ID" value="XM_024695675.1"/>
</dbReference>
<keyword evidence="5" id="KW-0539">Nucleus</keyword>
<dbReference type="GeneID" id="5427278"/>
<evidence type="ECO:0000313" key="8">
    <source>
        <dbReference type="Proteomes" id="UP000001798"/>
    </source>
</evidence>
<name>A0A384JVE3_BOTFB</name>
<keyword evidence="4" id="KW-0804">Transcription</keyword>
<proteinExistence type="predicted"/>
<keyword evidence="3" id="KW-0238">DNA-binding</keyword>
<keyword evidence="2" id="KW-0805">Transcription regulation</keyword>
<dbReference type="PROSITE" id="PS50048">
    <property type="entry name" value="ZN2_CY6_FUNGAL_2"/>
    <property type="match status" value="1"/>
</dbReference>
<dbReference type="GO" id="GO:0000981">
    <property type="term" value="F:DNA-binding transcription factor activity, RNA polymerase II-specific"/>
    <property type="evidence" value="ECO:0007669"/>
    <property type="project" value="InterPro"/>
</dbReference>
<dbReference type="VEuPathDB" id="FungiDB:Bcin10g05260"/>
<dbReference type="SUPFAM" id="SSF57701">
    <property type="entry name" value="Zn2/Cys6 DNA-binding domain"/>
    <property type="match status" value="1"/>
</dbReference>
<evidence type="ECO:0000259" key="6">
    <source>
        <dbReference type="PROSITE" id="PS50048"/>
    </source>
</evidence>
<evidence type="ECO:0000256" key="4">
    <source>
        <dbReference type="ARBA" id="ARBA00023163"/>
    </source>
</evidence>
<dbReference type="GO" id="GO:0000976">
    <property type="term" value="F:transcription cis-regulatory region binding"/>
    <property type="evidence" value="ECO:0007669"/>
    <property type="project" value="TreeGrafter"/>
</dbReference>
<dbReference type="SMART" id="SM00066">
    <property type="entry name" value="GAL4"/>
    <property type="match status" value="1"/>
</dbReference>